<keyword evidence="1" id="KW-1133">Transmembrane helix</keyword>
<reference evidence="2 3" key="1">
    <citation type="submission" date="2016-06" db="EMBL/GenBank/DDBJ databases">
        <authorList>
            <person name="Kjaerup R.B."/>
            <person name="Dalgaard T.S."/>
            <person name="Juul-Madsen H.R."/>
        </authorList>
    </citation>
    <scope>NUCLEOTIDE SEQUENCE [LARGE SCALE GENOMIC DNA]</scope>
    <source>
        <strain evidence="2 3">DSM 45626</strain>
    </source>
</reference>
<proteinExistence type="predicted"/>
<feature type="transmembrane region" description="Helical" evidence="1">
    <location>
        <begin position="40"/>
        <end position="62"/>
    </location>
</feature>
<dbReference type="AlphaFoldDB" id="A0A1C4WPJ3"/>
<sequence length="462" mass="47711">MQTQRDHVHAYQFMMDRLSCALVLGDPGTAVFPARRALTGLGFGILVAVLVAAGFGVYGWIVPGGSAAFRERGAILVEKESGTRYVYLDGVLHPTPNLASAMLLQGGQAKVKLISRNSLRDVPRGPALGIADAPQLVPSPAELTTGPWLACLPGSVVDTPGESLGVNLDPRAVAEPLPAGRFLLVRGPDGARFLIHAGVKHRVLDDVVPVALGALDARPVRAPQRWLDWLPDGPALRAATIAGAGAAGPQVGGRSRPIGTLYRQELASGERRYFVLRADGLAPVNRTEALFLEAGPAGAAIELDTAALAGAPRSADRSLLSRLPDLSAAGWQDPGGRVLCLRQQPTSASTYASTVVLAPREQAAVDARGRGFVHAGPASGMLVVAVPGDGTGPAPGMSLISDGGVAFPLADAQAVAALQLGGRPPVPFPRQLLAVLPQGPRLSRAAAAEQITRQPAGGERAS</sequence>
<dbReference type="Gene3D" id="3.30.2390.20">
    <property type="entry name" value="Type VII secretion system EccB, repeat 1 domain"/>
    <property type="match status" value="1"/>
</dbReference>
<dbReference type="PANTHER" id="PTHR40765:SF2">
    <property type="entry name" value="ESX-2 SECRETION SYSTEM ATPASE ECCB2"/>
    <property type="match status" value="1"/>
</dbReference>
<keyword evidence="1" id="KW-0812">Transmembrane</keyword>
<dbReference type="InterPro" id="IPR044857">
    <property type="entry name" value="T7SS_EccB_R1"/>
</dbReference>
<accession>A0A1C4WPJ3</accession>
<evidence type="ECO:0000313" key="3">
    <source>
        <dbReference type="Proteomes" id="UP000199375"/>
    </source>
</evidence>
<dbReference type="GO" id="GO:0005576">
    <property type="term" value="C:extracellular region"/>
    <property type="evidence" value="ECO:0007669"/>
    <property type="project" value="TreeGrafter"/>
</dbReference>
<organism evidence="2 3">
    <name type="scientific">Micromonospora haikouensis</name>
    <dbReference type="NCBI Taxonomy" id="686309"/>
    <lineage>
        <taxon>Bacteria</taxon>
        <taxon>Bacillati</taxon>
        <taxon>Actinomycetota</taxon>
        <taxon>Actinomycetes</taxon>
        <taxon>Micromonosporales</taxon>
        <taxon>Micromonosporaceae</taxon>
        <taxon>Micromonospora</taxon>
    </lineage>
</organism>
<dbReference type="PANTHER" id="PTHR40765">
    <property type="entry name" value="ESX-2 SECRETION SYSTEM ATPASE ECCB2"/>
    <property type="match status" value="1"/>
</dbReference>
<dbReference type="NCBIfam" id="TIGR03919">
    <property type="entry name" value="T7SS_EccB"/>
    <property type="match status" value="1"/>
</dbReference>
<dbReference type="Proteomes" id="UP000199375">
    <property type="component" value="Unassembled WGS sequence"/>
</dbReference>
<dbReference type="RefSeq" id="WP_091281691.1">
    <property type="nucleotide sequence ID" value="NZ_FMCW01000017.1"/>
</dbReference>
<evidence type="ECO:0000313" key="2">
    <source>
        <dbReference type="EMBL" id="SCE98073.1"/>
    </source>
</evidence>
<name>A0A1C4WPJ3_9ACTN</name>
<gene>
    <name evidence="2" type="ORF">GA0070558_11735</name>
</gene>
<dbReference type="InterPro" id="IPR007795">
    <property type="entry name" value="T7SS_EccB"/>
</dbReference>
<dbReference type="EMBL" id="FMCW01000017">
    <property type="protein sequence ID" value="SCE98073.1"/>
    <property type="molecule type" value="Genomic_DNA"/>
</dbReference>
<evidence type="ECO:0000256" key="1">
    <source>
        <dbReference type="SAM" id="Phobius"/>
    </source>
</evidence>
<protein>
    <submittedName>
        <fullName evidence="2">Type VII secretion protein EccB</fullName>
    </submittedName>
</protein>
<keyword evidence="1" id="KW-0472">Membrane</keyword>
<dbReference type="Pfam" id="PF05108">
    <property type="entry name" value="T7SS_ESX1_EccB"/>
    <property type="match status" value="1"/>
</dbReference>